<evidence type="ECO:0000313" key="2">
    <source>
        <dbReference type="Proteomes" id="UP000324705"/>
    </source>
</evidence>
<proteinExistence type="predicted"/>
<dbReference type="Gramene" id="TRITD3Bv1G232100.2">
    <property type="protein sequence ID" value="TRITD3Bv1G232100.2"/>
    <property type="gene ID" value="TRITD3Bv1G232100"/>
</dbReference>
<dbReference type="EMBL" id="LT934116">
    <property type="protein sequence ID" value="VAH83477.1"/>
    <property type="molecule type" value="Genomic_DNA"/>
</dbReference>
<evidence type="ECO:0000313" key="1">
    <source>
        <dbReference type="EMBL" id="VAH83477.1"/>
    </source>
</evidence>
<dbReference type="AlphaFoldDB" id="A0A9R1QTT9"/>
<gene>
    <name evidence="1" type="ORF">TRITD_3Bv1G232100</name>
</gene>
<keyword evidence="2" id="KW-1185">Reference proteome</keyword>
<organism evidence="1 2">
    <name type="scientific">Triticum turgidum subsp. durum</name>
    <name type="common">Durum wheat</name>
    <name type="synonym">Triticum durum</name>
    <dbReference type="NCBI Taxonomy" id="4567"/>
    <lineage>
        <taxon>Eukaryota</taxon>
        <taxon>Viridiplantae</taxon>
        <taxon>Streptophyta</taxon>
        <taxon>Embryophyta</taxon>
        <taxon>Tracheophyta</taxon>
        <taxon>Spermatophyta</taxon>
        <taxon>Magnoliopsida</taxon>
        <taxon>Liliopsida</taxon>
        <taxon>Poales</taxon>
        <taxon>Poaceae</taxon>
        <taxon>BOP clade</taxon>
        <taxon>Pooideae</taxon>
        <taxon>Triticodae</taxon>
        <taxon>Triticeae</taxon>
        <taxon>Triticinae</taxon>
        <taxon>Triticum</taxon>
    </lineage>
</organism>
<name>A0A9R1QTT9_TRITD</name>
<protein>
    <submittedName>
        <fullName evidence="1">Uncharacterized protein</fullName>
    </submittedName>
</protein>
<dbReference type="Proteomes" id="UP000324705">
    <property type="component" value="Chromosome 3B"/>
</dbReference>
<sequence length="352" mass="40748">MADQDNPPCEGSEYICDLGKRSYGSISGKIMNLSNGHHLVGQYVQEVMIKKGVHLKMKHFDILKRFQHSCAIPLLNFYPESTNMGRLIIPKVDDAFDNCFLGIETEVLFDSDGGMSRFFRNSVIELCDMINKLHGMDFILKDGITVPDLYVQQLSDGQKKIMFLLSEVKESKQTSAEGRSDWDSVKVLVERCFSEKHVQMKSITRSWINFIGQQSFTIDKMRGYPDTWNWVRKGEYLMTLKSGHRRTLQNSLRGTGITWPDEPLPYELQIIVDSSASEGRHYSKNVPLHYLLMLANAYKHFYSMGLHDIFGDLETFVKYIEVWTTTIWTELFEVIGWPVSQHSIKYVREILW</sequence>
<accession>A0A9R1QTT9</accession>
<dbReference type="OMA" id="EICNEAQ"/>
<reference evidence="1 2" key="1">
    <citation type="submission" date="2017-09" db="EMBL/GenBank/DDBJ databases">
        <authorList>
            <consortium name="International Durum Wheat Genome Sequencing Consortium (IDWGSC)"/>
            <person name="Milanesi L."/>
        </authorList>
    </citation>
    <scope>NUCLEOTIDE SEQUENCE [LARGE SCALE GENOMIC DNA]</scope>
    <source>
        <strain evidence="2">cv. Svevo</strain>
    </source>
</reference>